<dbReference type="Proteomes" id="UP000054928">
    <property type="component" value="Unassembled WGS sequence"/>
</dbReference>
<organism evidence="3 4">
    <name type="scientific">Plasmopara halstedii</name>
    <name type="common">Downy mildew of sunflower</name>
    <dbReference type="NCBI Taxonomy" id="4781"/>
    <lineage>
        <taxon>Eukaryota</taxon>
        <taxon>Sar</taxon>
        <taxon>Stramenopiles</taxon>
        <taxon>Oomycota</taxon>
        <taxon>Peronosporomycetes</taxon>
        <taxon>Peronosporales</taxon>
        <taxon>Peronosporaceae</taxon>
        <taxon>Plasmopara</taxon>
    </lineage>
</organism>
<feature type="region of interest" description="Disordered" evidence="2">
    <location>
        <begin position="1"/>
        <end position="72"/>
    </location>
</feature>
<dbReference type="OrthoDB" id="167922at2759"/>
<feature type="compositionally biased region" description="Polar residues" evidence="2">
    <location>
        <begin position="50"/>
        <end position="65"/>
    </location>
</feature>
<dbReference type="RefSeq" id="XP_024580204.1">
    <property type="nucleotide sequence ID" value="XM_024729870.1"/>
</dbReference>
<feature type="coiled-coil region" evidence="1">
    <location>
        <begin position="251"/>
        <end position="292"/>
    </location>
</feature>
<feature type="compositionally biased region" description="Polar residues" evidence="2">
    <location>
        <begin position="1"/>
        <end position="32"/>
    </location>
</feature>
<keyword evidence="1" id="KW-0175">Coiled coil</keyword>
<feature type="coiled-coil region" evidence="1">
    <location>
        <begin position="131"/>
        <end position="221"/>
    </location>
</feature>
<feature type="compositionally biased region" description="Basic and acidic residues" evidence="2">
    <location>
        <begin position="384"/>
        <end position="398"/>
    </location>
</feature>
<reference evidence="4" key="1">
    <citation type="submission" date="2014-09" db="EMBL/GenBank/DDBJ databases">
        <authorList>
            <person name="Sharma Rahul"/>
            <person name="Thines Marco"/>
        </authorList>
    </citation>
    <scope>NUCLEOTIDE SEQUENCE [LARGE SCALE GENOMIC DNA]</scope>
</reference>
<evidence type="ECO:0000256" key="1">
    <source>
        <dbReference type="SAM" id="Coils"/>
    </source>
</evidence>
<dbReference type="OMA" id="DLVQMEF"/>
<dbReference type="GeneID" id="36409179"/>
<protein>
    <submittedName>
        <fullName evidence="3">Uncharacterized protein</fullName>
    </submittedName>
</protein>
<feature type="compositionally biased region" description="Polar residues" evidence="2">
    <location>
        <begin position="369"/>
        <end position="383"/>
    </location>
</feature>
<evidence type="ECO:0000313" key="4">
    <source>
        <dbReference type="Proteomes" id="UP000054928"/>
    </source>
</evidence>
<evidence type="ECO:0000256" key="2">
    <source>
        <dbReference type="SAM" id="MobiDB-lite"/>
    </source>
</evidence>
<dbReference type="AlphaFoldDB" id="A0A0N7L6B8"/>
<accession>A0A0N7L6B8</accession>
<keyword evidence="4" id="KW-1185">Reference proteome</keyword>
<evidence type="ECO:0000313" key="3">
    <source>
        <dbReference type="EMBL" id="CEG43835.1"/>
    </source>
</evidence>
<sequence length="430" mass="48524">MSSVTLDGMETSSPRTWAQQREINRPPSNQRIAYSDRTEIPVTSKKKVNGVTSITSPEFENSSSDSKNDDHEDIEKHICTDKETYEALKQRYWQLQEDIAVLAAHMDKQEIAYKRERSEAEVERLTLLQTNATLKSELDALRVEKDALIKQSTRMAAQQAEEEQQTNDAREAHEELLRALAQQQQETKHFQTLAACADQDRKDMRKALDKAQIHCSRLEEELTIAHTQVLHLQSERDTLQAALDAAATGAANLEARQLQEQDELIANLRANLLQMEFELKTLSADKATLEEKLQLRSAIAQYANFDVVPLDDSVSDMVSKRKGPNKRTTIRPVKASKEALKRRGSDIFNNLTELPNAVTESRECASAPIWSSSTPSFRSNKNQNDIDSRQRHSFRDRIAPPSGFSSLVAKTVQSARKHLATPLQNTFGNS</sequence>
<proteinExistence type="predicted"/>
<name>A0A0N7L6B8_PLAHL</name>
<dbReference type="EMBL" id="CCYD01000810">
    <property type="protein sequence ID" value="CEG43835.1"/>
    <property type="molecule type" value="Genomic_DNA"/>
</dbReference>
<feature type="region of interest" description="Disordered" evidence="2">
    <location>
        <begin position="369"/>
        <end position="402"/>
    </location>
</feature>